<name>A0ABS2RL43_9ACTN</name>
<dbReference type="EMBL" id="JAFBCF010000001">
    <property type="protein sequence ID" value="MBM7799725.1"/>
    <property type="molecule type" value="Genomic_DNA"/>
</dbReference>
<proteinExistence type="predicted"/>
<feature type="domain" description="DinB-like" evidence="1">
    <location>
        <begin position="46"/>
        <end position="179"/>
    </location>
</feature>
<dbReference type="RefSeq" id="WP_204918668.1">
    <property type="nucleotide sequence ID" value="NZ_BAAAQP010000003.1"/>
</dbReference>
<reference evidence="2 3" key="1">
    <citation type="submission" date="2021-01" db="EMBL/GenBank/DDBJ databases">
        <title>Sequencing the genomes of 1000 actinobacteria strains.</title>
        <authorList>
            <person name="Klenk H.-P."/>
        </authorList>
    </citation>
    <scope>NUCLEOTIDE SEQUENCE [LARGE SCALE GENOMIC DNA]</scope>
    <source>
        <strain evidence="2 3">DSM 18662</strain>
    </source>
</reference>
<organism evidence="2 3">
    <name type="scientific">Microlunatus panaciterrae</name>
    <dbReference type="NCBI Taxonomy" id="400768"/>
    <lineage>
        <taxon>Bacteria</taxon>
        <taxon>Bacillati</taxon>
        <taxon>Actinomycetota</taxon>
        <taxon>Actinomycetes</taxon>
        <taxon>Propionibacteriales</taxon>
        <taxon>Propionibacteriaceae</taxon>
        <taxon>Microlunatus</taxon>
    </lineage>
</organism>
<gene>
    <name evidence="2" type="ORF">JOE57_002646</name>
</gene>
<dbReference type="Gene3D" id="1.20.120.450">
    <property type="entry name" value="dinb family like domain"/>
    <property type="match status" value="1"/>
</dbReference>
<comment type="caution">
    <text evidence="2">The sequence shown here is derived from an EMBL/GenBank/DDBJ whole genome shotgun (WGS) entry which is preliminary data.</text>
</comment>
<dbReference type="Proteomes" id="UP000704762">
    <property type="component" value="Unassembled WGS sequence"/>
</dbReference>
<sequence>MQPTADSPVPDHPVPDRKDWTWTLSERCPECGLSAGEVPVDELADRAEAAAVEWVQILTSSPAVTFRPSPIVWSALEYGAHVRDAFRLFDARLALMLVEDDPVFDNWDQDETAIAEGYAEADPDQVAEELSSAAASFVARVRALEPSQLDRPGRRSDGAEFTVTTFIQYLLHDVLHHLWDVTGQQAEALSVP</sequence>
<accession>A0ABS2RL43</accession>
<evidence type="ECO:0000313" key="2">
    <source>
        <dbReference type="EMBL" id="MBM7799725.1"/>
    </source>
</evidence>
<dbReference type="Pfam" id="PF12867">
    <property type="entry name" value="DinB_2"/>
    <property type="match status" value="1"/>
</dbReference>
<evidence type="ECO:0000313" key="3">
    <source>
        <dbReference type="Proteomes" id="UP000704762"/>
    </source>
</evidence>
<protein>
    <recommendedName>
        <fullName evidence="1">DinB-like domain-containing protein</fullName>
    </recommendedName>
</protein>
<dbReference type="SUPFAM" id="SSF109854">
    <property type="entry name" value="DinB/YfiT-like putative metalloenzymes"/>
    <property type="match status" value="1"/>
</dbReference>
<dbReference type="InterPro" id="IPR034660">
    <property type="entry name" value="DinB/YfiT-like"/>
</dbReference>
<dbReference type="InterPro" id="IPR024775">
    <property type="entry name" value="DinB-like"/>
</dbReference>
<evidence type="ECO:0000259" key="1">
    <source>
        <dbReference type="Pfam" id="PF12867"/>
    </source>
</evidence>
<keyword evidence="3" id="KW-1185">Reference proteome</keyword>